<reference evidence="1" key="1">
    <citation type="journal article" date="2021" name="Proc. Natl. Acad. Sci. U.S.A.">
        <title>A Catalog of Tens of Thousands of Viruses from Human Metagenomes Reveals Hidden Associations with Chronic Diseases.</title>
        <authorList>
            <person name="Tisza M.J."/>
            <person name="Buck C.B."/>
        </authorList>
    </citation>
    <scope>NUCLEOTIDE SEQUENCE</scope>
    <source>
        <strain evidence="1">CtkfK18</strain>
    </source>
</reference>
<name>A0A8S5VG76_9CAUD</name>
<dbReference type="Gene3D" id="3.40.50.1820">
    <property type="entry name" value="alpha/beta hydrolase"/>
    <property type="match status" value="1"/>
</dbReference>
<proteinExistence type="predicted"/>
<sequence length="527" mass="60575">MNALADVVYANFANLVYLRNWDSVKRGTEISDTIWDDWAKNPADMSSKSRFCYMAYSEDENFEAPLWDSHFKGWTYLYSGNDTIIYKDLFGLDLNTKSNGFYAVAFVKGNDVIVAFRGTNDFMDMITDVELALFDRYSSQLTSVYWFIRHCKILLGEGNWNFYFTGHSLGGALAQFAHIINNQDNKGITWNALGAGLYLKTHFDKNGKLVKSIINDICANIGVNYDSVDVNNIFNIWKKYEADNDDKPVYDDMLQIFLTSSGRRNGFYKYKSIDGKFLRLSFGFKQQGKEAASAGMEPRNFMMYKRAAMEITGMFKTLMAYNKGMSKYGSITDIPICNYYIPNDWTTCLQTKLGYIYDATSKNSKHELKASDLVDDDAKRVLMATIKNYGFERHHISNFLMFMDDKGMVQGGNVRKPFIDNVIRDYFCVKFITDKKTKNLVSLTEYKNTFYVDVETIMNKVLENMSKWLETSKYYIHGKVYQEVIKDYNPLKVGNTIILGSWNNILFDKVEGSAPRVELVGRGGKMI</sequence>
<dbReference type="EMBL" id="BK016265">
    <property type="protein sequence ID" value="DAG05770.1"/>
    <property type="molecule type" value="Genomic_DNA"/>
</dbReference>
<accession>A0A8S5VG76</accession>
<dbReference type="InterPro" id="IPR029058">
    <property type="entry name" value="AB_hydrolase_fold"/>
</dbReference>
<evidence type="ECO:0000313" key="1">
    <source>
        <dbReference type="EMBL" id="DAG05770.1"/>
    </source>
</evidence>
<protein>
    <submittedName>
        <fullName evidence="1">Lipase</fullName>
    </submittedName>
</protein>
<dbReference type="Pfam" id="PF26363">
    <property type="entry name" value="Phospholipase-like"/>
    <property type="match status" value="1"/>
</dbReference>
<dbReference type="SUPFAM" id="SSF53474">
    <property type="entry name" value="alpha/beta-Hydrolases"/>
    <property type="match status" value="1"/>
</dbReference>
<organism evidence="1">
    <name type="scientific">Myoviridae sp. ctkfK18</name>
    <dbReference type="NCBI Taxonomy" id="2825165"/>
    <lineage>
        <taxon>Viruses</taxon>
        <taxon>Duplodnaviria</taxon>
        <taxon>Heunggongvirae</taxon>
        <taxon>Uroviricota</taxon>
        <taxon>Caudoviricetes</taxon>
    </lineage>
</organism>